<name>A0A9X3XUG3_ENTFC</name>
<reference evidence="7" key="1">
    <citation type="submission" date="2022-05" db="EMBL/GenBank/DDBJ databases">
        <title>Draft genome sequences of Clostridium perfringens strains isolated from Peru.</title>
        <authorList>
            <person name="Hurtado R."/>
            <person name="Lima L."/>
            <person name="Sousa T."/>
            <person name="Jaiswal A.K."/>
            <person name="Tiwari S."/>
            <person name="Maturrano L."/>
            <person name="Brenig B."/>
            <person name="Azevedo V."/>
        </authorList>
    </citation>
    <scope>NUCLEOTIDE SEQUENCE</scope>
    <source>
        <strain evidence="7">CP4</strain>
    </source>
</reference>
<dbReference type="GO" id="GO:0004252">
    <property type="term" value="F:serine-type endopeptidase activity"/>
    <property type="evidence" value="ECO:0007669"/>
    <property type="project" value="UniProtKB-UniRule"/>
</dbReference>
<dbReference type="InterPro" id="IPR050131">
    <property type="entry name" value="Peptidase_S8_subtilisin-like"/>
</dbReference>
<organism evidence="7 8">
    <name type="scientific">Enterococcus faecium</name>
    <name type="common">Streptococcus faecium</name>
    <dbReference type="NCBI Taxonomy" id="1352"/>
    <lineage>
        <taxon>Bacteria</taxon>
        <taxon>Bacillati</taxon>
        <taxon>Bacillota</taxon>
        <taxon>Bacilli</taxon>
        <taxon>Lactobacillales</taxon>
        <taxon>Enterococcaceae</taxon>
        <taxon>Enterococcus</taxon>
    </lineage>
</organism>
<feature type="active site" description="Charge relay system" evidence="5">
    <location>
        <position position="4"/>
    </location>
</feature>
<gene>
    <name evidence="7" type="ORF">M3X98_13205</name>
</gene>
<evidence type="ECO:0000256" key="3">
    <source>
        <dbReference type="ARBA" id="ARBA00022801"/>
    </source>
</evidence>
<feature type="active site" description="Charge relay system" evidence="5">
    <location>
        <position position="181"/>
    </location>
</feature>
<comment type="caution">
    <text evidence="7">The sequence shown here is derived from an EMBL/GenBank/DDBJ whole genome shotgun (WGS) entry which is preliminary data.</text>
</comment>
<evidence type="ECO:0000256" key="5">
    <source>
        <dbReference type="PROSITE-ProRule" id="PRU01240"/>
    </source>
</evidence>
<proteinExistence type="inferred from homology"/>
<protein>
    <submittedName>
        <fullName evidence="7">S8 family serine peptidase</fullName>
    </submittedName>
</protein>
<evidence type="ECO:0000259" key="6">
    <source>
        <dbReference type="Pfam" id="PF00082"/>
    </source>
</evidence>
<dbReference type="GO" id="GO:0006508">
    <property type="term" value="P:proteolysis"/>
    <property type="evidence" value="ECO:0007669"/>
    <property type="project" value="UniProtKB-KW"/>
</dbReference>
<dbReference type="PROSITE" id="PS51892">
    <property type="entry name" value="SUBTILASE"/>
    <property type="match status" value="1"/>
</dbReference>
<dbReference type="PANTHER" id="PTHR43806">
    <property type="entry name" value="PEPTIDASE S8"/>
    <property type="match status" value="1"/>
</dbReference>
<keyword evidence="2 5" id="KW-0645">Protease</keyword>
<evidence type="ECO:0000256" key="4">
    <source>
        <dbReference type="ARBA" id="ARBA00022825"/>
    </source>
</evidence>
<keyword evidence="3 5" id="KW-0378">Hydrolase</keyword>
<dbReference type="InterPro" id="IPR036852">
    <property type="entry name" value="Peptidase_S8/S53_dom_sf"/>
</dbReference>
<comment type="similarity">
    <text evidence="1 5">Belongs to the peptidase S8 family.</text>
</comment>
<keyword evidence="4 5" id="KW-0720">Serine protease</keyword>
<evidence type="ECO:0000313" key="8">
    <source>
        <dbReference type="Proteomes" id="UP001141166"/>
    </source>
</evidence>
<evidence type="ECO:0000313" key="7">
    <source>
        <dbReference type="EMBL" id="MDC4248967.1"/>
    </source>
</evidence>
<dbReference type="Pfam" id="PF00082">
    <property type="entry name" value="Peptidase_S8"/>
    <property type="match status" value="1"/>
</dbReference>
<dbReference type="PANTHER" id="PTHR43806:SF11">
    <property type="entry name" value="CEREVISIN-RELATED"/>
    <property type="match status" value="1"/>
</dbReference>
<dbReference type="AlphaFoldDB" id="A0A9X3XUG3"/>
<dbReference type="Gene3D" id="3.40.50.200">
    <property type="entry name" value="Peptidase S8/S53 domain"/>
    <property type="match status" value="1"/>
</dbReference>
<dbReference type="EMBL" id="JAMWMK010000031">
    <property type="protein sequence ID" value="MDC4248967.1"/>
    <property type="molecule type" value="Genomic_DNA"/>
</dbReference>
<sequence>MVIDSGIDSNSLDCVKESISLDFDEDNRIIESLDDKVNNEHGTIISLIINSVFKEIELISIKILDENLLSNIDLLIYSLEKALSYNPDIIHMSLGTKKWRYKYKLRKLINNILNRNIVVVSAVSNDGKTSYPAYFKNVIGVKQKTDREKRPIYYMKNFYYAKGEVSKSVYKNANKYLVGNSFAAAYITGYVAKVLYYKNFKNIDQINKYLKGKLKF</sequence>
<feature type="active site" description="Charge relay system" evidence="5">
    <location>
        <position position="41"/>
    </location>
</feature>
<accession>A0A9X3XUG3</accession>
<dbReference type="SUPFAM" id="SSF52743">
    <property type="entry name" value="Subtilisin-like"/>
    <property type="match status" value="1"/>
</dbReference>
<dbReference type="InterPro" id="IPR000209">
    <property type="entry name" value="Peptidase_S8/S53_dom"/>
</dbReference>
<evidence type="ECO:0000256" key="2">
    <source>
        <dbReference type="ARBA" id="ARBA00022670"/>
    </source>
</evidence>
<dbReference type="Proteomes" id="UP001141166">
    <property type="component" value="Unassembled WGS sequence"/>
</dbReference>
<evidence type="ECO:0000256" key="1">
    <source>
        <dbReference type="ARBA" id="ARBA00011073"/>
    </source>
</evidence>
<feature type="domain" description="Peptidase S8/S53" evidence="6">
    <location>
        <begin position="2"/>
        <end position="197"/>
    </location>
</feature>